<organism evidence="2 3">
    <name type="scientific">Parastrongyloides trichosuri</name>
    <name type="common">Possum-specific nematode worm</name>
    <dbReference type="NCBI Taxonomy" id="131310"/>
    <lineage>
        <taxon>Eukaryota</taxon>
        <taxon>Metazoa</taxon>
        <taxon>Ecdysozoa</taxon>
        <taxon>Nematoda</taxon>
        <taxon>Chromadorea</taxon>
        <taxon>Rhabditida</taxon>
        <taxon>Tylenchina</taxon>
        <taxon>Panagrolaimomorpha</taxon>
        <taxon>Strongyloidoidea</taxon>
        <taxon>Strongyloididae</taxon>
        <taxon>Parastrongyloides</taxon>
    </lineage>
</organism>
<evidence type="ECO:0000256" key="1">
    <source>
        <dbReference type="SAM" id="MobiDB-lite"/>
    </source>
</evidence>
<sequence>MSLPIGSNNSELLSLLFSNLEEPRKKEDSAPPLTTCKDKESQISSPQTIPPEQGSKQRRRSRVIRNFSKIKEFSNISDFEIWLNEQKIWSVGTKNELKDRIIQNYRCKFSRKTKTDCMKSIRLIKYHNENIYSLEESDNAHDHSSIVNEKKEFSEQHVSDLEKKFTPTDPTVSQGNNVMSQGNILAKILNGEDSSSSSPVERIPKNNNMKFNDQGTLNNNSLQNSTCQTNSVLFQESQPKETPQNVLFKLLKGDDNTSSHLHTAISLSPSFSCRPQSAPVVVTSYRFVATFRDRQTFQQWFSPISNKWVKKSKDYESDKSIKYFVCNFYGNNCNIKKELSSEHINHCPATLRVTSFNLKDEILVEDSIERHNHGGGPEFNKDFECLKHDDTGTNNNNVHIFTNYKSSSEEPIESVEGDENIEYSKDISYQSNSIKNIKKKLVRKNKFKKIQNLSFSTVKEANDWLHKNKPNFKSHYRKVINGNEQIYYVCSMYKPGYVNCKKQYRIVHDLNKHNVHIEETKKNHNHEVSQPPSSTGGSKKYNELYSLLS</sequence>
<feature type="region of interest" description="Disordered" evidence="1">
    <location>
        <begin position="519"/>
        <end position="541"/>
    </location>
</feature>
<evidence type="ECO:0000313" key="3">
    <source>
        <dbReference type="WBParaSite" id="PTRK_0000867100.1"/>
    </source>
</evidence>
<accession>A0A0N4ZKN7</accession>
<keyword evidence="2" id="KW-1185">Reference proteome</keyword>
<evidence type="ECO:0000313" key="2">
    <source>
        <dbReference type="Proteomes" id="UP000038045"/>
    </source>
</evidence>
<protein>
    <submittedName>
        <fullName evidence="3">FLYWCH-type domain-containing protein</fullName>
    </submittedName>
</protein>
<feature type="compositionally biased region" description="Polar residues" evidence="1">
    <location>
        <begin position="528"/>
        <end position="537"/>
    </location>
</feature>
<dbReference type="Proteomes" id="UP000038045">
    <property type="component" value="Unplaced"/>
</dbReference>
<dbReference type="AlphaFoldDB" id="A0A0N4ZKN7"/>
<feature type="region of interest" description="Disordered" evidence="1">
    <location>
        <begin position="22"/>
        <end position="60"/>
    </location>
</feature>
<proteinExistence type="predicted"/>
<dbReference type="WBParaSite" id="PTRK_0000867100.1">
    <property type="protein sequence ID" value="PTRK_0000867100.1"/>
    <property type="gene ID" value="PTRK_0000867100"/>
</dbReference>
<reference evidence="3" key="1">
    <citation type="submission" date="2017-02" db="UniProtKB">
        <authorList>
            <consortium name="WormBaseParasite"/>
        </authorList>
    </citation>
    <scope>IDENTIFICATION</scope>
</reference>
<name>A0A0N4ZKN7_PARTI</name>